<dbReference type="Gene3D" id="2.10.90.10">
    <property type="entry name" value="Cystine-knot cytokines"/>
    <property type="match status" value="1"/>
</dbReference>
<name>A0AAN9AGA1_HALRR</name>
<organism evidence="3 4">
    <name type="scientific">Halocaridina rubra</name>
    <name type="common">Hawaiian red shrimp</name>
    <dbReference type="NCBI Taxonomy" id="373956"/>
    <lineage>
        <taxon>Eukaryota</taxon>
        <taxon>Metazoa</taxon>
        <taxon>Ecdysozoa</taxon>
        <taxon>Arthropoda</taxon>
        <taxon>Crustacea</taxon>
        <taxon>Multicrustacea</taxon>
        <taxon>Malacostraca</taxon>
        <taxon>Eumalacostraca</taxon>
        <taxon>Eucarida</taxon>
        <taxon>Decapoda</taxon>
        <taxon>Pleocyemata</taxon>
        <taxon>Caridea</taxon>
        <taxon>Atyoidea</taxon>
        <taxon>Atyidae</taxon>
        <taxon>Halocaridina</taxon>
    </lineage>
</organism>
<feature type="region of interest" description="Disordered" evidence="1">
    <location>
        <begin position="65"/>
        <end position="94"/>
    </location>
</feature>
<feature type="region of interest" description="Disordered" evidence="1">
    <location>
        <begin position="164"/>
        <end position="209"/>
    </location>
</feature>
<sequence length="338" mass="40248">MILVLVVWLLVGWVQSHQDATAPDDRVRRAHLKRRMLERLARRGMENRERERVAEELLARLESYSTAATTSSSKLPSRHQRSHHRSLQRHHARTQLPEEISFYDQMYPQLEGLQEVDDTLQEVPEYDDVEVEMESRDVLRQYLLSEIFHSKMLDRRHVLTSAEIETEQTTNRNTREARNRRKEKRRKRQEDKKRKRGKKKNKQRRRDRDFESLLTDPNITIHDIEGEKFLDCCPSKLVVVEKSVSRVPGSSLPWEIREDHRYFYERVCFDEYLGKECIFPARSLRKGVVTRCAQEYSYTQAIIRPFNTTGEFNMGHVLVRSGCSCQVSLTHKKRKRKR</sequence>
<dbReference type="Proteomes" id="UP001381693">
    <property type="component" value="Unassembled WGS sequence"/>
</dbReference>
<dbReference type="InterPro" id="IPR029034">
    <property type="entry name" value="Cystine-knot_cytokine"/>
</dbReference>
<gene>
    <name evidence="3" type="ORF">SK128_014801</name>
</gene>
<feature type="compositionally biased region" description="Basic residues" evidence="1">
    <location>
        <begin position="178"/>
        <end position="205"/>
    </location>
</feature>
<comment type="caution">
    <text evidence="3">The sequence shown here is derived from an EMBL/GenBank/DDBJ whole genome shotgun (WGS) entry which is preliminary data.</text>
</comment>
<proteinExistence type="predicted"/>
<feature type="signal peptide" evidence="2">
    <location>
        <begin position="1"/>
        <end position="16"/>
    </location>
</feature>
<dbReference type="AlphaFoldDB" id="A0AAN9AGA1"/>
<evidence type="ECO:0000313" key="4">
    <source>
        <dbReference type="Proteomes" id="UP001381693"/>
    </source>
</evidence>
<feature type="chain" id="PRO_5042893337" evidence="2">
    <location>
        <begin position="17"/>
        <end position="338"/>
    </location>
</feature>
<keyword evidence="2" id="KW-0732">Signal</keyword>
<protein>
    <submittedName>
        <fullName evidence="3">Uncharacterized protein</fullName>
    </submittedName>
</protein>
<reference evidence="3 4" key="1">
    <citation type="submission" date="2023-11" db="EMBL/GenBank/DDBJ databases">
        <title>Halocaridina rubra genome assembly.</title>
        <authorList>
            <person name="Smith C."/>
        </authorList>
    </citation>
    <scope>NUCLEOTIDE SEQUENCE [LARGE SCALE GENOMIC DNA]</scope>
    <source>
        <strain evidence="3">EP-1</strain>
        <tissue evidence="3">Whole</tissue>
    </source>
</reference>
<keyword evidence="4" id="KW-1185">Reference proteome</keyword>
<evidence type="ECO:0000256" key="1">
    <source>
        <dbReference type="SAM" id="MobiDB-lite"/>
    </source>
</evidence>
<dbReference type="EMBL" id="JAXCGZ010000239">
    <property type="protein sequence ID" value="KAK7086348.1"/>
    <property type="molecule type" value="Genomic_DNA"/>
</dbReference>
<evidence type="ECO:0000313" key="3">
    <source>
        <dbReference type="EMBL" id="KAK7086348.1"/>
    </source>
</evidence>
<evidence type="ECO:0000256" key="2">
    <source>
        <dbReference type="SAM" id="SignalP"/>
    </source>
</evidence>
<feature type="compositionally biased region" description="Basic residues" evidence="1">
    <location>
        <begin position="76"/>
        <end position="93"/>
    </location>
</feature>
<accession>A0AAN9AGA1</accession>